<dbReference type="PANTHER" id="PTHR42732:SF1">
    <property type="entry name" value="BETA-MANNOSIDASE"/>
    <property type="match status" value="1"/>
</dbReference>
<dbReference type="InterPro" id="IPR036156">
    <property type="entry name" value="Beta-gal/glucu_dom_sf"/>
</dbReference>
<dbReference type="SUPFAM" id="SSF49785">
    <property type="entry name" value="Galactose-binding domain-like"/>
    <property type="match status" value="1"/>
</dbReference>
<accession>A0A2T0UBX1</accession>
<dbReference type="Gene3D" id="2.60.40.10">
    <property type="entry name" value="Immunoglobulins"/>
    <property type="match status" value="2"/>
</dbReference>
<evidence type="ECO:0000259" key="5">
    <source>
        <dbReference type="Pfam" id="PF00703"/>
    </source>
</evidence>
<protein>
    <submittedName>
        <fullName evidence="10">Beta-galactosidase</fullName>
    </submittedName>
</protein>
<dbReference type="RefSeq" id="WP_106290801.1">
    <property type="nucleotide sequence ID" value="NZ_PVTH01000001.1"/>
</dbReference>
<dbReference type="PANTHER" id="PTHR42732">
    <property type="entry name" value="BETA-GALACTOSIDASE"/>
    <property type="match status" value="1"/>
</dbReference>
<keyword evidence="11" id="KW-1185">Reference proteome</keyword>
<organism evidence="10 11">
    <name type="scientific">Arcticibacter pallidicorallinus</name>
    <dbReference type="NCBI Taxonomy" id="1259464"/>
    <lineage>
        <taxon>Bacteria</taxon>
        <taxon>Pseudomonadati</taxon>
        <taxon>Bacteroidota</taxon>
        <taxon>Sphingobacteriia</taxon>
        <taxon>Sphingobacteriales</taxon>
        <taxon>Sphingobacteriaceae</taxon>
        <taxon>Arcticibacter</taxon>
    </lineage>
</organism>
<evidence type="ECO:0000256" key="3">
    <source>
        <dbReference type="ARBA" id="ARBA00023295"/>
    </source>
</evidence>
<feature type="transmembrane region" description="Helical" evidence="4">
    <location>
        <begin position="12"/>
        <end position="29"/>
    </location>
</feature>
<evidence type="ECO:0000259" key="9">
    <source>
        <dbReference type="Pfam" id="PF16355"/>
    </source>
</evidence>
<dbReference type="SUPFAM" id="SSF51445">
    <property type="entry name" value="(Trans)glycosidases"/>
    <property type="match status" value="1"/>
</dbReference>
<evidence type="ECO:0000256" key="2">
    <source>
        <dbReference type="ARBA" id="ARBA00022801"/>
    </source>
</evidence>
<dbReference type="GO" id="GO:0004553">
    <property type="term" value="F:hydrolase activity, hydrolyzing O-glycosyl compounds"/>
    <property type="evidence" value="ECO:0007669"/>
    <property type="project" value="InterPro"/>
</dbReference>
<keyword evidence="3" id="KW-0326">Glycosidase</keyword>
<dbReference type="Gene3D" id="2.60.120.260">
    <property type="entry name" value="Galactose-binding domain-like"/>
    <property type="match status" value="1"/>
</dbReference>
<dbReference type="InterPro" id="IPR008979">
    <property type="entry name" value="Galactose-bd-like_sf"/>
</dbReference>
<proteinExistence type="inferred from homology"/>
<dbReference type="InterPro" id="IPR006102">
    <property type="entry name" value="Ig-like_GH2"/>
</dbReference>
<keyword evidence="2" id="KW-0378">Hydrolase</keyword>
<dbReference type="EMBL" id="PVTH01000001">
    <property type="protein sequence ID" value="PRY55413.1"/>
    <property type="molecule type" value="Genomic_DNA"/>
</dbReference>
<keyword evidence="4" id="KW-1133">Transmembrane helix</keyword>
<keyword evidence="4" id="KW-0812">Transmembrane</keyword>
<dbReference type="Proteomes" id="UP000238034">
    <property type="component" value="Unassembled WGS sequence"/>
</dbReference>
<comment type="similarity">
    <text evidence="1">Belongs to the glycosyl hydrolase 2 family.</text>
</comment>
<evidence type="ECO:0000256" key="1">
    <source>
        <dbReference type="ARBA" id="ARBA00007401"/>
    </source>
</evidence>
<name>A0A2T0UBX1_9SPHI</name>
<dbReference type="Gene3D" id="2.60.120.430">
    <property type="entry name" value="Galactose-binding lectin"/>
    <property type="match status" value="1"/>
</dbReference>
<dbReference type="InterPro" id="IPR013783">
    <property type="entry name" value="Ig-like_fold"/>
</dbReference>
<dbReference type="InterPro" id="IPR021720">
    <property type="entry name" value="Malectin_dom"/>
</dbReference>
<dbReference type="InterPro" id="IPR006104">
    <property type="entry name" value="Glyco_hydro_2_N"/>
</dbReference>
<dbReference type="SUPFAM" id="SSF49303">
    <property type="entry name" value="beta-Galactosidase/glucuronidase domain"/>
    <property type="match status" value="1"/>
</dbReference>
<keyword evidence="4" id="KW-0472">Membrane</keyword>
<dbReference type="InterPro" id="IPR017853">
    <property type="entry name" value="GH"/>
</dbReference>
<feature type="domain" description="Glycoside hydrolase family 2 catalytic" evidence="6">
    <location>
        <begin position="314"/>
        <end position="610"/>
    </location>
</feature>
<dbReference type="Gene3D" id="3.20.20.80">
    <property type="entry name" value="Glycosidases"/>
    <property type="match status" value="1"/>
</dbReference>
<evidence type="ECO:0000259" key="6">
    <source>
        <dbReference type="Pfam" id="PF02836"/>
    </source>
</evidence>
<dbReference type="Pfam" id="PF02837">
    <property type="entry name" value="Glyco_hydro_2_N"/>
    <property type="match status" value="1"/>
</dbReference>
<feature type="domain" description="Glycosyl hydrolases family 2 sugar binding" evidence="7">
    <location>
        <begin position="82"/>
        <end position="183"/>
    </location>
</feature>
<dbReference type="InterPro" id="IPR032311">
    <property type="entry name" value="DUF4982"/>
</dbReference>
<dbReference type="InterPro" id="IPR006103">
    <property type="entry name" value="Glyco_hydro_2_cat"/>
</dbReference>
<dbReference type="PRINTS" id="PR00132">
    <property type="entry name" value="GLHYDRLASE2"/>
</dbReference>
<evidence type="ECO:0000313" key="11">
    <source>
        <dbReference type="Proteomes" id="UP000238034"/>
    </source>
</evidence>
<dbReference type="InterPro" id="IPR006101">
    <property type="entry name" value="Glyco_hydro_2"/>
</dbReference>
<evidence type="ECO:0000259" key="8">
    <source>
        <dbReference type="Pfam" id="PF11721"/>
    </source>
</evidence>
<evidence type="ECO:0000256" key="4">
    <source>
        <dbReference type="SAM" id="Phobius"/>
    </source>
</evidence>
<dbReference type="Pfam" id="PF02836">
    <property type="entry name" value="Glyco_hydro_2_C"/>
    <property type="match status" value="1"/>
</dbReference>
<dbReference type="GO" id="GO:0005975">
    <property type="term" value="P:carbohydrate metabolic process"/>
    <property type="evidence" value="ECO:0007669"/>
    <property type="project" value="InterPro"/>
</dbReference>
<dbReference type="AlphaFoldDB" id="A0A2T0UBX1"/>
<feature type="domain" description="Glycoside hydrolase family 2 immunoglobulin-like beta-sandwich" evidence="5">
    <location>
        <begin position="200"/>
        <end position="305"/>
    </location>
</feature>
<gene>
    <name evidence="10" type="ORF">B0I27_101383</name>
</gene>
<feature type="domain" description="Malectin" evidence="8">
    <location>
        <begin position="724"/>
        <end position="874"/>
    </location>
</feature>
<evidence type="ECO:0000259" key="7">
    <source>
        <dbReference type="Pfam" id="PF02837"/>
    </source>
</evidence>
<evidence type="ECO:0000313" key="10">
    <source>
        <dbReference type="EMBL" id="PRY55413.1"/>
    </source>
</evidence>
<reference evidence="10 11" key="1">
    <citation type="submission" date="2018-03" db="EMBL/GenBank/DDBJ databases">
        <title>Genomic Encyclopedia of Type Strains, Phase III (KMG-III): the genomes of soil and plant-associated and newly described type strains.</title>
        <authorList>
            <person name="Whitman W."/>
        </authorList>
    </citation>
    <scope>NUCLEOTIDE SEQUENCE [LARGE SCALE GENOMIC DNA]</scope>
    <source>
        <strain evidence="10 11">CGMCC 1.9313</strain>
    </source>
</reference>
<dbReference type="InterPro" id="IPR051913">
    <property type="entry name" value="GH2_Domain-Containing"/>
</dbReference>
<comment type="caution">
    <text evidence="10">The sequence shown here is derived from an EMBL/GenBank/DDBJ whole genome shotgun (WGS) entry which is preliminary data.</text>
</comment>
<dbReference type="Pfam" id="PF11721">
    <property type="entry name" value="Malectin"/>
    <property type="match status" value="1"/>
</dbReference>
<dbReference type="OrthoDB" id="9801077at2"/>
<sequence length="898" mass="102246">MKVNYKKVKSSHFGHSVCMLILMMVFQSFDSVGQVGRVKTSLNHGWQFSRTIASDSLEWEAVNLPHTWNAQDVMDDKPGYHRAVCSYRKELQIDSRWKGKNLFIYFEGANQVADLLVNGKKVGSHTGGYTGFIVRVDQFLNFEEGARNEIVVYVDNRHNENIPPLSADFTFFGGIYRDVFLIATDRVHFSLDHAAKGIYVTTPRVSEEEASLHISGFLENTSEKDQRVRLKTTLRNPDGKVIGERTSLANLRKGSQTPLVLNMPNVQKPKLWSPESPNLYHVLVQVLDARSNTVLDEISSPVGFRWFRFDAKTGFHLNGKPYKLIGASRHQDFKGLGNALPDSYAIQDLKLLKAMGGNFLRVAHYPQDPAVLEACDRLGLLASVEIPVVNAITETEEFYQNCRSMQVEMIRQNFNHPSVIIWAYMNEVLLRMKFVGQPERQKIYISNVAKLARELEELTSKEDPSRYTMLAHHGDYTRYKDAGLLDIPMITGWNLYQGWYSGNIAGFAGFMDRFHQEYPDKPVVVTEYGADADPRIRSLSAERFDKSMEYSLDYHEIYLKAIMDRPFIAAGMAWNLADFNSETREETMPHINNKGLLTIDRKPKDIYRFYQSKLLSAPFIQISDWDRRAGCVDSGQVFSTQSMDVFSNGESVELFLNGKSLGQKQQSDKRFSWQVPFVSGTNRIEAVMSSGGQEYRDVRNVEFQLIPRKLKGDMLFEQINILLGAKRIYSETQSGLIWLPDQPYQSGSWGHIGGKPFELPSKARQGYGTDRNIRKTEDDPIYQTQQVGISQYKMDVQDGHYELILHFAELTSDEKKEALVYNLGQAEKQQAAQERVFDISINGLTVYRDMNVAKRYGALTAHSEKISVEVNGGKGIEIGFHPKQGDPILNAIQVMRKY</sequence>
<dbReference type="Pfam" id="PF16355">
    <property type="entry name" value="DUF4982"/>
    <property type="match status" value="1"/>
</dbReference>
<dbReference type="Pfam" id="PF00703">
    <property type="entry name" value="Glyco_hydro_2"/>
    <property type="match status" value="1"/>
</dbReference>
<feature type="domain" description="DUF4982" evidence="9">
    <location>
        <begin position="645"/>
        <end position="694"/>
    </location>
</feature>